<evidence type="ECO:0000259" key="1">
    <source>
        <dbReference type="Pfam" id="PF12680"/>
    </source>
</evidence>
<accession>A0ABY2NNB3</accession>
<dbReference type="Pfam" id="PF12680">
    <property type="entry name" value="SnoaL_2"/>
    <property type="match status" value="1"/>
</dbReference>
<dbReference type="Proteomes" id="UP000298112">
    <property type="component" value="Unassembled WGS sequence"/>
</dbReference>
<keyword evidence="3" id="KW-1185">Reference proteome</keyword>
<dbReference type="CDD" id="cd00531">
    <property type="entry name" value="NTF2_like"/>
    <property type="match status" value="1"/>
</dbReference>
<feature type="domain" description="SnoaL-like" evidence="1">
    <location>
        <begin position="7"/>
        <end position="111"/>
    </location>
</feature>
<evidence type="ECO:0000313" key="3">
    <source>
        <dbReference type="Proteomes" id="UP000298112"/>
    </source>
</evidence>
<sequence>MLGKEVVQTYFDSLAKGDMEKVGELISDDVIWHQPGKHQMSGIYNGKQELFPFLGKMMEITKGTLKLEPKMIMVNEDLVSVIIQFSATRDNAQMSMAGVDLLKIQNGQIKEVWLFSEDQEAENVFWGSK</sequence>
<dbReference type="InterPro" id="IPR037401">
    <property type="entry name" value="SnoaL-like"/>
</dbReference>
<dbReference type="EMBL" id="RQHF01000028">
    <property type="protein sequence ID" value="TGM52673.1"/>
    <property type="molecule type" value="Genomic_DNA"/>
</dbReference>
<dbReference type="Gene3D" id="3.10.450.50">
    <property type="match status" value="1"/>
</dbReference>
<proteinExistence type="predicted"/>
<dbReference type="InterPro" id="IPR032710">
    <property type="entry name" value="NTF2-like_dom_sf"/>
</dbReference>
<gene>
    <name evidence="2" type="ORF">EHQ95_11110</name>
</gene>
<comment type="caution">
    <text evidence="2">The sequence shown here is derived from an EMBL/GenBank/DDBJ whole genome shotgun (WGS) entry which is preliminary data.</text>
</comment>
<name>A0ABY2NNB3_9LEPT</name>
<reference evidence="3" key="1">
    <citation type="journal article" date="2019" name="PLoS Negl. Trop. Dis.">
        <title>Revisiting the worldwide diversity of Leptospira species in the environment.</title>
        <authorList>
            <person name="Vincent A.T."/>
            <person name="Schiettekatte O."/>
            <person name="Bourhy P."/>
            <person name="Veyrier F.J."/>
            <person name="Picardeau M."/>
        </authorList>
    </citation>
    <scope>NUCLEOTIDE SEQUENCE [LARGE SCALE GENOMIC DNA]</scope>
    <source>
        <strain evidence="3">201601955</strain>
    </source>
</reference>
<organism evidence="2 3">
    <name type="scientific">Leptospira vanthielii</name>
    <dbReference type="NCBI Taxonomy" id="293085"/>
    <lineage>
        <taxon>Bacteria</taxon>
        <taxon>Pseudomonadati</taxon>
        <taxon>Spirochaetota</taxon>
        <taxon>Spirochaetia</taxon>
        <taxon>Leptospirales</taxon>
        <taxon>Leptospiraceae</taxon>
        <taxon>Leptospira</taxon>
    </lineage>
</organism>
<dbReference type="SUPFAM" id="SSF54427">
    <property type="entry name" value="NTF2-like"/>
    <property type="match status" value="1"/>
</dbReference>
<protein>
    <submittedName>
        <fullName evidence="2">Nuclear transport factor 2 family protein</fullName>
    </submittedName>
</protein>
<evidence type="ECO:0000313" key="2">
    <source>
        <dbReference type="EMBL" id="TGM52673.1"/>
    </source>
</evidence>